<name>H3B1Z6_LATCH</name>
<protein>
    <submittedName>
        <fullName evidence="10">Ghrelin and obestatin prepropeptide</fullName>
    </submittedName>
</protein>
<dbReference type="GeneTree" id="ENSGT01010000222866"/>
<keyword evidence="6" id="KW-0027">Amidation</keyword>
<feature type="chain" id="PRO_5003580846" evidence="8">
    <location>
        <begin position="26"/>
        <end position="110"/>
    </location>
</feature>
<keyword evidence="5 8" id="KW-0732">Signal</keyword>
<dbReference type="FunCoup" id="H3B1Z6">
    <property type="interactions" value="403"/>
</dbReference>
<comment type="similarity">
    <text evidence="2">Belongs to the motilin family.</text>
</comment>
<dbReference type="Bgee" id="ENSLACG00000014016">
    <property type="expression patterns" value="Expressed in chordate pharynx and 2 other cell types or tissues"/>
</dbReference>
<evidence type="ECO:0000259" key="9">
    <source>
        <dbReference type="Pfam" id="PF04643"/>
    </source>
</evidence>
<evidence type="ECO:0000256" key="1">
    <source>
        <dbReference type="ARBA" id="ARBA00004613"/>
    </source>
</evidence>
<dbReference type="PANTHER" id="PTHR14122:SF1">
    <property type="entry name" value="APPETITE-REGULATING HORMONE"/>
    <property type="match status" value="1"/>
</dbReference>
<feature type="signal peptide" evidence="8">
    <location>
        <begin position="1"/>
        <end position="25"/>
    </location>
</feature>
<dbReference type="HOGENOM" id="CLU_168380_0_0_1"/>
<evidence type="ECO:0000256" key="7">
    <source>
        <dbReference type="ARBA" id="ARBA00023288"/>
    </source>
</evidence>
<dbReference type="EMBL" id="AFYH01088147">
    <property type="status" value="NOT_ANNOTATED_CDS"/>
    <property type="molecule type" value="Genomic_DNA"/>
</dbReference>
<accession>H3B1Z6</accession>
<evidence type="ECO:0000256" key="4">
    <source>
        <dbReference type="ARBA" id="ARBA00022702"/>
    </source>
</evidence>
<evidence type="ECO:0000256" key="3">
    <source>
        <dbReference type="ARBA" id="ARBA00022525"/>
    </source>
</evidence>
<evidence type="ECO:0000256" key="6">
    <source>
        <dbReference type="ARBA" id="ARBA00022815"/>
    </source>
</evidence>
<dbReference type="InParanoid" id="H3B1Z6"/>
<dbReference type="GO" id="GO:0060124">
    <property type="term" value="P:positive regulation of growth hormone secretion"/>
    <property type="evidence" value="ECO:0007669"/>
    <property type="project" value="TreeGrafter"/>
</dbReference>
<keyword evidence="3" id="KW-0964">Secreted</keyword>
<dbReference type="Ensembl" id="ENSLACT00000016027.1">
    <property type="protein sequence ID" value="ENSLACP00000015917.1"/>
    <property type="gene ID" value="ENSLACG00000014016.1"/>
</dbReference>
<dbReference type="GO" id="GO:0005615">
    <property type="term" value="C:extracellular space"/>
    <property type="evidence" value="ECO:0007669"/>
    <property type="project" value="TreeGrafter"/>
</dbReference>
<dbReference type="GO" id="GO:0031768">
    <property type="term" value="F:ghrelin receptor binding"/>
    <property type="evidence" value="ECO:0007669"/>
    <property type="project" value="TreeGrafter"/>
</dbReference>
<keyword evidence="7" id="KW-0449">Lipoprotein</keyword>
<comment type="subcellular location">
    <subcellularLocation>
        <location evidence="1">Secreted</location>
    </subcellularLocation>
</comment>
<evidence type="ECO:0000256" key="5">
    <source>
        <dbReference type="ARBA" id="ARBA00022729"/>
    </source>
</evidence>
<dbReference type="Pfam" id="PF04643">
    <property type="entry name" value="Motilin_assoc"/>
    <property type="match status" value="1"/>
</dbReference>
<dbReference type="GO" id="GO:0050728">
    <property type="term" value="P:negative regulation of inflammatory response"/>
    <property type="evidence" value="ECO:0007669"/>
    <property type="project" value="TreeGrafter"/>
</dbReference>
<dbReference type="AlphaFoldDB" id="H3B1Z6"/>
<dbReference type="Proteomes" id="UP000008672">
    <property type="component" value="Unassembled WGS sequence"/>
</dbReference>
<keyword evidence="11" id="KW-1185">Reference proteome</keyword>
<dbReference type="STRING" id="7897.ENSLACP00000015917"/>
<dbReference type="GO" id="GO:0001696">
    <property type="term" value="P:gastric acid secretion"/>
    <property type="evidence" value="ECO:0007669"/>
    <property type="project" value="TreeGrafter"/>
</dbReference>
<evidence type="ECO:0000256" key="8">
    <source>
        <dbReference type="SAM" id="SignalP"/>
    </source>
</evidence>
<dbReference type="GO" id="GO:0032095">
    <property type="term" value="P:regulation of response to food"/>
    <property type="evidence" value="ECO:0007669"/>
    <property type="project" value="TreeGrafter"/>
</dbReference>
<organism evidence="10 11">
    <name type="scientific">Latimeria chalumnae</name>
    <name type="common">Coelacanth</name>
    <dbReference type="NCBI Taxonomy" id="7897"/>
    <lineage>
        <taxon>Eukaryota</taxon>
        <taxon>Metazoa</taxon>
        <taxon>Chordata</taxon>
        <taxon>Craniata</taxon>
        <taxon>Vertebrata</taxon>
        <taxon>Euteleostomi</taxon>
        <taxon>Coelacanthiformes</taxon>
        <taxon>Coelacanthidae</taxon>
        <taxon>Latimeria</taxon>
    </lineage>
</organism>
<feature type="domain" description="Motilin/ghrelin-associated peptide" evidence="9">
    <location>
        <begin position="65"/>
        <end position="109"/>
    </location>
</feature>
<reference evidence="11" key="1">
    <citation type="submission" date="2011-08" db="EMBL/GenBank/DDBJ databases">
        <title>The draft genome of Latimeria chalumnae.</title>
        <authorList>
            <person name="Di Palma F."/>
            <person name="Alfoldi J."/>
            <person name="Johnson J."/>
            <person name="Berlin A."/>
            <person name="Gnerre S."/>
            <person name="Jaffe D."/>
            <person name="MacCallum I."/>
            <person name="Young S."/>
            <person name="Walker B.J."/>
            <person name="Lander E."/>
            <person name="Lindblad-Toh K."/>
        </authorList>
    </citation>
    <scope>NUCLEOTIDE SEQUENCE [LARGE SCALE GENOMIC DNA]</scope>
    <source>
        <strain evidence="11">Wild caught</strain>
    </source>
</reference>
<evidence type="ECO:0000313" key="11">
    <source>
        <dbReference type="Proteomes" id="UP000008672"/>
    </source>
</evidence>
<dbReference type="InterPro" id="IPR005441">
    <property type="entry name" value="Preproghrelin"/>
</dbReference>
<dbReference type="InterPro" id="IPR006737">
    <property type="entry name" value="Motilin_assoc"/>
</dbReference>
<sequence>MFVKAALLGSLFLCILTLWTEEVVAGSSFLSPSDVHKPEERKQVKKPVANKMNRRGSEGILEELDSQCEEDTEEREFKFNIPFQLGITMTDLQYNQYGQLLQEALGDLLS</sequence>
<evidence type="ECO:0000256" key="2">
    <source>
        <dbReference type="ARBA" id="ARBA00006473"/>
    </source>
</evidence>
<reference evidence="10" key="3">
    <citation type="submission" date="2025-09" db="UniProtKB">
        <authorList>
            <consortium name="Ensembl"/>
        </authorList>
    </citation>
    <scope>IDENTIFICATION</scope>
</reference>
<dbReference type="eggNOG" id="ENOG502SFY3">
    <property type="taxonomic scope" value="Eukaryota"/>
</dbReference>
<evidence type="ECO:0000313" key="10">
    <source>
        <dbReference type="Ensembl" id="ENSLACP00000015917.1"/>
    </source>
</evidence>
<gene>
    <name evidence="10" type="primary">GHRL</name>
</gene>
<dbReference type="GO" id="GO:0016608">
    <property type="term" value="F:growth hormone-releasing hormone activity"/>
    <property type="evidence" value="ECO:0007669"/>
    <property type="project" value="InterPro"/>
</dbReference>
<dbReference type="PANTHER" id="PTHR14122">
    <property type="entry name" value="GHRELIN PRECURSOR"/>
    <property type="match status" value="1"/>
</dbReference>
<keyword evidence="4" id="KW-0372">Hormone</keyword>
<reference evidence="10" key="2">
    <citation type="submission" date="2025-08" db="UniProtKB">
        <authorList>
            <consortium name="Ensembl"/>
        </authorList>
    </citation>
    <scope>IDENTIFICATION</scope>
</reference>
<proteinExistence type="inferred from homology"/>